<feature type="transmembrane region" description="Helical" evidence="3">
    <location>
        <begin position="51"/>
        <end position="72"/>
    </location>
</feature>
<evidence type="ECO:0000256" key="3">
    <source>
        <dbReference type="SAM" id="Phobius"/>
    </source>
</evidence>
<feature type="domain" description="DUF4349" evidence="4">
    <location>
        <begin position="128"/>
        <end position="352"/>
    </location>
</feature>
<dbReference type="RefSeq" id="WP_231821036.1">
    <property type="nucleotide sequence ID" value="NZ_CP082781.1"/>
</dbReference>
<gene>
    <name evidence="5" type="ORF">K8F61_06125</name>
</gene>
<dbReference type="InterPro" id="IPR025645">
    <property type="entry name" value="DUF4349"/>
</dbReference>
<dbReference type="EMBL" id="CP082781">
    <property type="protein sequence ID" value="UGS27751.1"/>
    <property type="molecule type" value="Genomic_DNA"/>
</dbReference>
<feature type="region of interest" description="Disordered" evidence="2">
    <location>
        <begin position="86"/>
        <end position="126"/>
    </location>
</feature>
<reference evidence="5 6" key="1">
    <citation type="submission" date="2023-01" db="EMBL/GenBank/DDBJ databases">
        <title>Characterization of estradiol degrading bacteria Microbacterium sp. MZT7 and reveal degrading genes through genome analysis.</title>
        <authorList>
            <person name="Hao P."/>
            <person name="Gao Y."/>
        </authorList>
    </citation>
    <scope>NUCLEOTIDE SEQUENCE [LARGE SCALE GENOMIC DNA]</scope>
    <source>
        <strain evidence="5 6">MZT7</strain>
    </source>
</reference>
<name>A0ABY3RXV4_9MICO</name>
<organism evidence="5 6">
    <name type="scientific">Microbacterium resistens</name>
    <dbReference type="NCBI Taxonomy" id="156977"/>
    <lineage>
        <taxon>Bacteria</taxon>
        <taxon>Bacillati</taxon>
        <taxon>Actinomycetota</taxon>
        <taxon>Actinomycetes</taxon>
        <taxon>Micrococcales</taxon>
        <taxon>Microbacteriaceae</taxon>
        <taxon>Microbacterium</taxon>
    </lineage>
</organism>
<evidence type="ECO:0000313" key="6">
    <source>
        <dbReference type="Proteomes" id="UP001199642"/>
    </source>
</evidence>
<feature type="region of interest" description="Disordered" evidence="2">
    <location>
        <begin position="162"/>
        <end position="185"/>
    </location>
</feature>
<evidence type="ECO:0000256" key="1">
    <source>
        <dbReference type="SAM" id="Coils"/>
    </source>
</evidence>
<keyword evidence="1" id="KW-0175">Coiled coil</keyword>
<accession>A0ABY3RXV4</accession>
<evidence type="ECO:0000313" key="5">
    <source>
        <dbReference type="EMBL" id="UGS27751.1"/>
    </source>
</evidence>
<evidence type="ECO:0000259" key="4">
    <source>
        <dbReference type="Pfam" id="PF14257"/>
    </source>
</evidence>
<keyword evidence="3" id="KW-0472">Membrane</keyword>
<dbReference type="Pfam" id="PF14257">
    <property type="entry name" value="DUF4349"/>
    <property type="match status" value="1"/>
</dbReference>
<proteinExistence type="predicted"/>
<protein>
    <submittedName>
        <fullName evidence="5">DUF4349 domain-containing protein</fullName>
    </submittedName>
</protein>
<dbReference type="Proteomes" id="UP001199642">
    <property type="component" value="Chromosome"/>
</dbReference>
<keyword evidence="3" id="KW-1133">Transmembrane helix</keyword>
<keyword evidence="6" id="KW-1185">Reference proteome</keyword>
<sequence>MNAQTPDITLPDLPDDSVARIEEAVFERIADERTADRKKAERSRSRRRRGWFTAGGIAAAFVVGVMVTPAVVNGLGGASGSFATSVAEDSGGAPAPESAGGGVTYDTEAQSDAGSAVKGADPGAPAEREIIQTGSATVRVDDIRAAAETLTTLAEKHGGFIESQDIGAGGDPAADGDRAATSEPALPRGDDYGWLTVRVPAADLSVLMDELGSLGEVTATSVGQSDMTAVAVDLRARIESSKASVQRLTELMAQAGSVADLLAAETALTDRQAQLEGYEQQLKDLETQVDMSTLSVSLTRTADPVKADPAGFGDGLAAGWTGLIATLNGLVVALGFLLPWLVIAGAAALVVWGVIRLRRRRRPARAETVDRA</sequence>
<feature type="coiled-coil region" evidence="1">
    <location>
        <begin position="268"/>
        <end position="295"/>
    </location>
</feature>
<feature type="transmembrane region" description="Helical" evidence="3">
    <location>
        <begin position="330"/>
        <end position="355"/>
    </location>
</feature>
<evidence type="ECO:0000256" key="2">
    <source>
        <dbReference type="SAM" id="MobiDB-lite"/>
    </source>
</evidence>
<keyword evidence="3" id="KW-0812">Transmembrane</keyword>